<dbReference type="Proteomes" id="UP000187209">
    <property type="component" value="Unassembled WGS sequence"/>
</dbReference>
<comment type="caution">
    <text evidence="2">The sequence shown here is derived from an EMBL/GenBank/DDBJ whole genome shotgun (WGS) entry which is preliminary data.</text>
</comment>
<reference evidence="2 3" key="1">
    <citation type="submission" date="2016-11" db="EMBL/GenBank/DDBJ databases">
        <title>The macronuclear genome of Stentor coeruleus: a giant cell with tiny introns.</title>
        <authorList>
            <person name="Slabodnick M."/>
            <person name="Ruby J.G."/>
            <person name="Reiff S.B."/>
            <person name="Swart E.C."/>
            <person name="Gosai S."/>
            <person name="Prabakaran S."/>
            <person name="Witkowska E."/>
            <person name="Larue G.E."/>
            <person name="Fisher S."/>
            <person name="Freeman R.M."/>
            <person name="Gunawardena J."/>
            <person name="Chu W."/>
            <person name="Stover N.A."/>
            <person name="Gregory B.D."/>
            <person name="Nowacki M."/>
            <person name="Derisi J."/>
            <person name="Roy S.W."/>
            <person name="Marshall W.F."/>
            <person name="Sood P."/>
        </authorList>
    </citation>
    <scope>NUCLEOTIDE SEQUENCE [LARGE SCALE GENOMIC DNA]</scope>
    <source>
        <strain evidence="2">WM001</strain>
    </source>
</reference>
<dbReference type="EMBL" id="MPUH01000004">
    <property type="protein sequence ID" value="OMJ96010.1"/>
    <property type="molecule type" value="Genomic_DNA"/>
</dbReference>
<feature type="coiled-coil region" evidence="1">
    <location>
        <begin position="129"/>
        <end position="181"/>
    </location>
</feature>
<proteinExistence type="predicted"/>
<keyword evidence="3" id="KW-1185">Reference proteome</keyword>
<gene>
    <name evidence="2" type="ORF">SteCoe_385</name>
</gene>
<evidence type="ECO:0000313" key="2">
    <source>
        <dbReference type="EMBL" id="OMJ96010.1"/>
    </source>
</evidence>
<sequence length="266" mass="31221">MDQTDKDHMMRTNQYYIAQLSSMEIKISELKAQLHAKDFEIDYLASRLSPSKAAYEKNFEAHELELQLNIAVQENESMKKRIAEIEDISIVKSQLEHALHMKAVFEQKYRELNLKTKINDKSLVLESEKDNIIQKLMKELENERNLKDEFKEKSDRLTNDNSALKQELIDKNKQIQDFRRKIFKSNQIENEKNVLNNMSIISPNLLSRPNSASQTRKNSPDVKNLKDMSLRKNFHYQSPKLNLTTEIRRPKVVSISLESSLKKQLN</sequence>
<protein>
    <submittedName>
        <fullName evidence="2">Uncharacterized protein</fullName>
    </submittedName>
</protein>
<keyword evidence="1" id="KW-0175">Coiled coil</keyword>
<feature type="coiled-coil region" evidence="1">
    <location>
        <begin position="61"/>
        <end position="88"/>
    </location>
</feature>
<evidence type="ECO:0000313" key="3">
    <source>
        <dbReference type="Proteomes" id="UP000187209"/>
    </source>
</evidence>
<accession>A0A1R2D470</accession>
<evidence type="ECO:0000256" key="1">
    <source>
        <dbReference type="SAM" id="Coils"/>
    </source>
</evidence>
<dbReference type="AlphaFoldDB" id="A0A1R2D470"/>
<organism evidence="2 3">
    <name type="scientific">Stentor coeruleus</name>
    <dbReference type="NCBI Taxonomy" id="5963"/>
    <lineage>
        <taxon>Eukaryota</taxon>
        <taxon>Sar</taxon>
        <taxon>Alveolata</taxon>
        <taxon>Ciliophora</taxon>
        <taxon>Postciliodesmatophora</taxon>
        <taxon>Heterotrichea</taxon>
        <taxon>Heterotrichida</taxon>
        <taxon>Stentoridae</taxon>
        <taxon>Stentor</taxon>
    </lineage>
</organism>
<name>A0A1R2D470_9CILI</name>